<evidence type="ECO:0000313" key="4">
    <source>
        <dbReference type="Proteomes" id="UP001225906"/>
    </source>
</evidence>
<evidence type="ECO:0000313" key="3">
    <source>
        <dbReference type="EMBL" id="MDP8568302.1"/>
    </source>
</evidence>
<name>A0ABT9JUM4_9PROT</name>
<sequence>MQIWVDADACPVVIKEIIFRAAQRTSTLTTLVANQLMYVPPSPYLRAMQIAQGADVADRTIVALLNQGDLVITADIPLAAQVIEKKAYALNPRGDFYSSENIQERLSMRDLMTELRAAGIETPGPGPLQLGDRQLFAGQLDRFLARHIVPEKQ</sequence>
<dbReference type="RefSeq" id="WP_306390023.1">
    <property type="nucleotide sequence ID" value="NZ_JAVCAP010000021.1"/>
</dbReference>
<dbReference type="HAMAP" id="MF_00489">
    <property type="entry name" value="UPF0178"/>
    <property type="match status" value="1"/>
</dbReference>
<organism evidence="3 4">
    <name type="scientific">Methylophilus aquaticus</name>
    <dbReference type="NCBI Taxonomy" id="1971610"/>
    <lineage>
        <taxon>Bacteria</taxon>
        <taxon>Pseudomonadati</taxon>
        <taxon>Pseudomonadota</taxon>
        <taxon>Betaproteobacteria</taxon>
        <taxon>Nitrosomonadales</taxon>
        <taxon>Methylophilaceae</taxon>
        <taxon>Methylophilus</taxon>
    </lineage>
</organism>
<evidence type="ECO:0000256" key="1">
    <source>
        <dbReference type="ARBA" id="ARBA00008522"/>
    </source>
</evidence>
<reference evidence="4" key="1">
    <citation type="journal article" date="2019" name="Int. J. Syst. Evol. Microbiol.">
        <title>The Global Catalogue of Microorganisms (GCM) 10K type strain sequencing project: providing services to taxonomists for standard genome sequencing and annotation.</title>
        <authorList>
            <consortium name="The Broad Institute Genomics Platform"/>
            <consortium name="The Broad Institute Genome Sequencing Center for Infectious Disease"/>
            <person name="Wu L."/>
            <person name="Ma J."/>
        </authorList>
    </citation>
    <scope>NUCLEOTIDE SEQUENCE [LARGE SCALE GENOMIC DNA]</scope>
    <source>
        <strain evidence="4">VKM B-3159</strain>
    </source>
</reference>
<dbReference type="Pfam" id="PF02639">
    <property type="entry name" value="DUF188"/>
    <property type="match status" value="1"/>
</dbReference>
<comment type="similarity">
    <text evidence="1 2">Belongs to the UPF0178 family.</text>
</comment>
<dbReference type="PANTHER" id="PTHR35146">
    <property type="entry name" value="UPF0178 PROTEIN YAII"/>
    <property type="match status" value="1"/>
</dbReference>
<dbReference type="Proteomes" id="UP001225906">
    <property type="component" value="Unassembled WGS sequence"/>
</dbReference>
<dbReference type="InterPro" id="IPR003791">
    <property type="entry name" value="UPF0178"/>
</dbReference>
<dbReference type="PANTHER" id="PTHR35146:SF1">
    <property type="entry name" value="UPF0178 PROTEIN YAII"/>
    <property type="match status" value="1"/>
</dbReference>
<keyword evidence="4" id="KW-1185">Reference proteome</keyword>
<accession>A0ABT9JUM4</accession>
<dbReference type="CDD" id="cd18720">
    <property type="entry name" value="PIN_YqxD-like"/>
    <property type="match status" value="1"/>
</dbReference>
<dbReference type="NCBIfam" id="NF001095">
    <property type="entry name" value="PRK00124.1"/>
    <property type="match status" value="1"/>
</dbReference>
<evidence type="ECO:0000256" key="2">
    <source>
        <dbReference type="HAMAP-Rule" id="MF_00489"/>
    </source>
</evidence>
<proteinExistence type="inferred from homology"/>
<dbReference type="EMBL" id="JAVCAP010000021">
    <property type="protein sequence ID" value="MDP8568302.1"/>
    <property type="molecule type" value="Genomic_DNA"/>
</dbReference>
<protein>
    <recommendedName>
        <fullName evidence="2">UPF0178 protein Q9291_10620</fullName>
    </recommendedName>
</protein>
<gene>
    <name evidence="3" type="ORF">Q9291_10620</name>
</gene>
<comment type="caution">
    <text evidence="3">The sequence shown here is derived from an EMBL/GenBank/DDBJ whole genome shotgun (WGS) entry which is preliminary data.</text>
</comment>